<dbReference type="InterPro" id="IPR036390">
    <property type="entry name" value="WH_DNA-bd_sf"/>
</dbReference>
<sequence length="305" mass="32318">MNISLDLLQLLDAIERRGSFAAAAQALHRVPSAVTHAVGKAEEQLGYPLFERVGRRAVLTEAGRSLLDGGRPLLEAATFLERRARQVASGWEAELRIAVDALIPAKRLYPLIEAFYAAGHGTEIRLSSEVLAGCWDALLGGRADLAVGAPGDQPPGGGLTTAPLGEVDFVFAIAPTHPLAAEPEPIPAEQIRRHRAVVLADTTRGLAARSAGLLSGQRALVVPDFDAKVAAHAAGLGVGHLPRALAEREAAAGRLVLRATAEPRPPIGLHLAWCSSHRGQALQWFRERLCRPETRAALLAEALVA</sequence>
<evidence type="ECO:0000256" key="1">
    <source>
        <dbReference type="ARBA" id="ARBA00009437"/>
    </source>
</evidence>
<dbReference type="InterPro" id="IPR000847">
    <property type="entry name" value="LysR_HTH_N"/>
</dbReference>
<accession>A0A974SP51</accession>
<keyword evidence="4" id="KW-0804">Transcription</keyword>
<name>A0A974SP51_9RHOO</name>
<dbReference type="AlphaFoldDB" id="A0A974SP51"/>
<evidence type="ECO:0000256" key="4">
    <source>
        <dbReference type="ARBA" id="ARBA00023163"/>
    </source>
</evidence>
<dbReference type="PROSITE" id="PS50931">
    <property type="entry name" value="HTH_LYSR"/>
    <property type="match status" value="1"/>
</dbReference>
<proteinExistence type="inferred from homology"/>
<protein>
    <submittedName>
        <fullName evidence="6">LysR family transcriptional regulator</fullName>
    </submittedName>
</protein>
<dbReference type="InterPro" id="IPR036388">
    <property type="entry name" value="WH-like_DNA-bd_sf"/>
</dbReference>
<dbReference type="KEGG" id="ares:IWH25_00515"/>
<dbReference type="RefSeq" id="WP_203387410.1">
    <property type="nucleotide sequence ID" value="NZ_CP064781.1"/>
</dbReference>
<dbReference type="GO" id="GO:0003700">
    <property type="term" value="F:DNA-binding transcription factor activity"/>
    <property type="evidence" value="ECO:0007669"/>
    <property type="project" value="InterPro"/>
</dbReference>
<keyword evidence="2" id="KW-0805">Transcription regulation</keyword>
<dbReference type="InterPro" id="IPR005119">
    <property type="entry name" value="LysR_subst-bd"/>
</dbReference>
<gene>
    <name evidence="6" type="ORF">IWH25_00515</name>
</gene>
<reference evidence="6" key="1">
    <citation type="submission" date="2020-11" db="EMBL/GenBank/DDBJ databases">
        <title>Azospira restricta DSM 18626 genome sequence.</title>
        <authorList>
            <person name="Moe W.M."/>
        </authorList>
    </citation>
    <scope>NUCLEOTIDE SEQUENCE</scope>
    <source>
        <strain evidence="6">DSM 18626</strain>
    </source>
</reference>
<feature type="domain" description="HTH lysR-type" evidence="5">
    <location>
        <begin position="3"/>
        <end position="60"/>
    </location>
</feature>
<dbReference type="Pfam" id="PF03466">
    <property type="entry name" value="LysR_substrate"/>
    <property type="match status" value="1"/>
</dbReference>
<keyword evidence="3" id="KW-0238">DNA-binding</keyword>
<organism evidence="6 7">
    <name type="scientific">Azospira restricta</name>
    <dbReference type="NCBI Taxonomy" id="404405"/>
    <lineage>
        <taxon>Bacteria</taxon>
        <taxon>Pseudomonadati</taxon>
        <taxon>Pseudomonadota</taxon>
        <taxon>Betaproteobacteria</taxon>
        <taxon>Rhodocyclales</taxon>
        <taxon>Rhodocyclaceae</taxon>
        <taxon>Azospira</taxon>
    </lineage>
</organism>
<evidence type="ECO:0000313" key="6">
    <source>
        <dbReference type="EMBL" id="QRJ63878.1"/>
    </source>
</evidence>
<dbReference type="GO" id="GO:0000976">
    <property type="term" value="F:transcription cis-regulatory region binding"/>
    <property type="evidence" value="ECO:0007669"/>
    <property type="project" value="TreeGrafter"/>
</dbReference>
<dbReference type="Proteomes" id="UP000663444">
    <property type="component" value="Chromosome"/>
</dbReference>
<keyword evidence="7" id="KW-1185">Reference proteome</keyword>
<evidence type="ECO:0000256" key="2">
    <source>
        <dbReference type="ARBA" id="ARBA00023015"/>
    </source>
</evidence>
<dbReference type="PANTHER" id="PTHR30126">
    <property type="entry name" value="HTH-TYPE TRANSCRIPTIONAL REGULATOR"/>
    <property type="match status" value="1"/>
</dbReference>
<dbReference type="SUPFAM" id="SSF46785">
    <property type="entry name" value="Winged helix' DNA-binding domain"/>
    <property type="match status" value="1"/>
</dbReference>
<comment type="similarity">
    <text evidence="1">Belongs to the LysR transcriptional regulatory family.</text>
</comment>
<evidence type="ECO:0000259" key="5">
    <source>
        <dbReference type="PROSITE" id="PS50931"/>
    </source>
</evidence>
<dbReference type="Pfam" id="PF00126">
    <property type="entry name" value="HTH_1"/>
    <property type="match status" value="1"/>
</dbReference>
<dbReference type="Gene3D" id="1.10.10.10">
    <property type="entry name" value="Winged helix-like DNA-binding domain superfamily/Winged helix DNA-binding domain"/>
    <property type="match status" value="1"/>
</dbReference>
<dbReference type="SUPFAM" id="SSF53850">
    <property type="entry name" value="Periplasmic binding protein-like II"/>
    <property type="match status" value="1"/>
</dbReference>
<dbReference type="PANTHER" id="PTHR30126:SF4">
    <property type="entry name" value="LYSR FAMILY TRANSCRIPTIONAL REGULATOR"/>
    <property type="match status" value="1"/>
</dbReference>
<dbReference type="EMBL" id="CP064781">
    <property type="protein sequence ID" value="QRJ63878.1"/>
    <property type="molecule type" value="Genomic_DNA"/>
</dbReference>
<dbReference type="Gene3D" id="3.40.190.10">
    <property type="entry name" value="Periplasmic binding protein-like II"/>
    <property type="match status" value="2"/>
</dbReference>
<evidence type="ECO:0000313" key="7">
    <source>
        <dbReference type="Proteomes" id="UP000663444"/>
    </source>
</evidence>
<evidence type="ECO:0000256" key="3">
    <source>
        <dbReference type="ARBA" id="ARBA00023125"/>
    </source>
</evidence>